<proteinExistence type="predicted"/>
<dbReference type="PANTHER" id="PTHR43798:SF31">
    <property type="entry name" value="AB HYDROLASE SUPERFAMILY PROTEIN YCLE"/>
    <property type="match status" value="1"/>
</dbReference>
<organism evidence="3 4">
    <name type="scientific">Paraburkholderia caballeronis</name>
    <dbReference type="NCBI Taxonomy" id="416943"/>
    <lineage>
        <taxon>Bacteria</taxon>
        <taxon>Pseudomonadati</taxon>
        <taxon>Pseudomonadota</taxon>
        <taxon>Betaproteobacteria</taxon>
        <taxon>Burkholderiales</taxon>
        <taxon>Burkholderiaceae</taxon>
        <taxon>Paraburkholderia</taxon>
    </lineage>
</organism>
<keyword evidence="4" id="KW-1185">Reference proteome</keyword>
<evidence type="ECO:0000256" key="1">
    <source>
        <dbReference type="ARBA" id="ARBA00022801"/>
    </source>
</evidence>
<dbReference type="GO" id="GO:0016020">
    <property type="term" value="C:membrane"/>
    <property type="evidence" value="ECO:0007669"/>
    <property type="project" value="TreeGrafter"/>
</dbReference>
<reference evidence="4" key="1">
    <citation type="submission" date="2016-10" db="EMBL/GenBank/DDBJ databases">
        <authorList>
            <person name="Varghese N."/>
            <person name="Submissions S."/>
        </authorList>
    </citation>
    <scope>NUCLEOTIDE SEQUENCE [LARGE SCALE GENOMIC DNA]</scope>
    <source>
        <strain evidence="4">LMG 26416</strain>
    </source>
</reference>
<dbReference type="STRING" id="416943.SAMN05445871_3631"/>
<dbReference type="PRINTS" id="PR00111">
    <property type="entry name" value="ABHYDROLASE"/>
</dbReference>
<dbReference type="RefSeq" id="WP_090547525.1">
    <property type="nucleotide sequence ID" value="NZ_FNSR01000002.1"/>
</dbReference>
<feature type="domain" description="AB hydrolase-1" evidence="2">
    <location>
        <begin position="34"/>
        <end position="263"/>
    </location>
</feature>
<evidence type="ECO:0000259" key="2">
    <source>
        <dbReference type="Pfam" id="PF00561"/>
    </source>
</evidence>
<dbReference type="GO" id="GO:0016787">
    <property type="term" value="F:hydrolase activity"/>
    <property type="evidence" value="ECO:0007669"/>
    <property type="project" value="UniProtKB-KW"/>
</dbReference>
<evidence type="ECO:0000313" key="3">
    <source>
        <dbReference type="EMBL" id="SEL03947.1"/>
    </source>
</evidence>
<accession>A0A1H7M051</accession>
<name>A0A1H7M051_9BURK</name>
<dbReference type="PANTHER" id="PTHR43798">
    <property type="entry name" value="MONOACYLGLYCEROL LIPASE"/>
    <property type="match status" value="1"/>
</dbReference>
<dbReference type="InterPro" id="IPR050266">
    <property type="entry name" value="AB_hydrolase_sf"/>
</dbReference>
<dbReference type="InterPro" id="IPR000073">
    <property type="entry name" value="AB_hydrolase_1"/>
</dbReference>
<dbReference type="EMBL" id="FOAJ01000004">
    <property type="protein sequence ID" value="SEL03947.1"/>
    <property type="molecule type" value="Genomic_DNA"/>
</dbReference>
<sequence>MDEVSYPGAPPPWPFVQVPGSPRIAFSACGSGELVLFLHGIGGNRSNWYRQLTAVGAFARAASWDARGYGASDDYDGDVTIADFAHDVRRLIDHCGAARVHLVGLSLGGRIAQRFALLYPQRVASLTLVDTRPDTRDTRSPDERAAFLAARAEPLLAGRTPADIAPAVARGLAGPDIADAAMQELVASISMLRAGSYLKTIKANLDDDFAGDLSSISAPTLVMVGEHDTLTPLPLAQELAACIPGAVLRVVPGAGHLSNIENASAFNACLGAFLKPLL</sequence>
<evidence type="ECO:0000313" key="4">
    <source>
        <dbReference type="Proteomes" id="UP000199120"/>
    </source>
</evidence>
<dbReference type="SUPFAM" id="SSF53474">
    <property type="entry name" value="alpha/beta-Hydrolases"/>
    <property type="match status" value="1"/>
</dbReference>
<dbReference type="Proteomes" id="UP000199120">
    <property type="component" value="Unassembled WGS sequence"/>
</dbReference>
<dbReference type="AlphaFoldDB" id="A0A1H7M051"/>
<protein>
    <submittedName>
        <fullName evidence="3">3-oxoadipate enol-lactonase</fullName>
    </submittedName>
</protein>
<dbReference type="InterPro" id="IPR029058">
    <property type="entry name" value="AB_hydrolase_fold"/>
</dbReference>
<dbReference type="Gene3D" id="3.40.50.1820">
    <property type="entry name" value="alpha/beta hydrolase"/>
    <property type="match status" value="1"/>
</dbReference>
<dbReference type="OrthoDB" id="9785847at2"/>
<dbReference type="Pfam" id="PF00561">
    <property type="entry name" value="Abhydrolase_1"/>
    <property type="match status" value="1"/>
</dbReference>
<gene>
    <name evidence="3" type="ORF">SAMN05192542_104545</name>
</gene>
<keyword evidence="1" id="KW-0378">Hydrolase</keyword>